<protein>
    <submittedName>
        <fullName evidence="1">Uncharacterized protein</fullName>
    </submittedName>
</protein>
<dbReference type="Proteomes" id="UP000095762">
    <property type="component" value="Unassembled WGS sequence"/>
</dbReference>
<gene>
    <name evidence="1" type="ORF">ERS852569_00012</name>
</gene>
<evidence type="ECO:0000313" key="2">
    <source>
        <dbReference type="Proteomes" id="UP000095762"/>
    </source>
</evidence>
<sequence>MISYEVGKRYDAAIRGEGTQFDLADDGAFLAVYFSRPDEKEVAQFGAENPFEFRFVTLQGIMMCVFRIGSLNWMDAPYTPHLSQNLTKFTLPNEGEGLSLTLSLFDCSNGELMKLRYMSMSTTFTKKFFAEAMDLKMKPFSKAEYFSSLNDIYAKYSTKDLLKLSSPGFKIH</sequence>
<dbReference type="EMBL" id="CZBP01000001">
    <property type="protein sequence ID" value="CUP57153.1"/>
    <property type="molecule type" value="Genomic_DNA"/>
</dbReference>
<evidence type="ECO:0000313" key="1">
    <source>
        <dbReference type="EMBL" id="CUP57153.1"/>
    </source>
</evidence>
<organism evidence="1 2">
    <name type="scientific">Blautia obeum</name>
    <dbReference type="NCBI Taxonomy" id="40520"/>
    <lineage>
        <taxon>Bacteria</taxon>
        <taxon>Bacillati</taxon>
        <taxon>Bacillota</taxon>
        <taxon>Clostridia</taxon>
        <taxon>Lachnospirales</taxon>
        <taxon>Lachnospiraceae</taxon>
        <taxon>Blautia</taxon>
    </lineage>
</organism>
<dbReference type="RefSeq" id="WP_055059060.1">
    <property type="nucleotide sequence ID" value="NZ_CZBP01000001.1"/>
</dbReference>
<reference evidence="1 2" key="1">
    <citation type="submission" date="2015-09" db="EMBL/GenBank/DDBJ databases">
        <authorList>
            <consortium name="Pathogen Informatics"/>
        </authorList>
    </citation>
    <scope>NUCLEOTIDE SEQUENCE [LARGE SCALE GENOMIC DNA]</scope>
    <source>
        <strain evidence="1 2">2789STDY5834957</strain>
    </source>
</reference>
<name>A0A174P882_9FIRM</name>
<accession>A0A174P882</accession>
<dbReference type="AlphaFoldDB" id="A0A174P882"/>
<proteinExistence type="predicted"/>